<keyword evidence="3" id="KW-1185">Reference proteome</keyword>
<dbReference type="EMBL" id="DS989883">
    <property type="protein sequence ID" value="EDX70715.1"/>
    <property type="molecule type" value="Genomic_DNA"/>
</dbReference>
<dbReference type="HOGENOM" id="CLU_2492485_0_0_3"/>
<name>B4W526_9CYAN</name>
<organism evidence="2 3">
    <name type="scientific">Coleofasciculus chthonoplastes PCC 7420</name>
    <dbReference type="NCBI Taxonomy" id="118168"/>
    <lineage>
        <taxon>Bacteria</taxon>
        <taxon>Bacillati</taxon>
        <taxon>Cyanobacteriota</taxon>
        <taxon>Cyanophyceae</taxon>
        <taxon>Coleofasciculales</taxon>
        <taxon>Coleofasciculaceae</taxon>
        <taxon>Coleofasciculus</taxon>
    </lineage>
</organism>
<feature type="transmembrane region" description="Helical" evidence="1">
    <location>
        <begin position="68"/>
        <end position="85"/>
    </location>
</feature>
<keyword evidence="1" id="KW-0812">Transmembrane</keyword>
<protein>
    <submittedName>
        <fullName evidence="2">Uncharacterized protein</fullName>
    </submittedName>
</protein>
<dbReference type="STRING" id="118168.MC7420_8143"/>
<evidence type="ECO:0000313" key="3">
    <source>
        <dbReference type="Proteomes" id="UP000003835"/>
    </source>
</evidence>
<proteinExistence type="predicted"/>
<sequence>MINLIESTKDYWRKLDELEAAYKRGDVSVEEVDVRVAQLMDELGHERRVTLSSIRQSVLRLWQDQRETLIGFAFLAILTYAWFIFN</sequence>
<accession>B4W526</accession>
<gene>
    <name evidence="2" type="ORF">MC7420_8143</name>
</gene>
<dbReference type="eggNOG" id="ENOG5033D2F">
    <property type="taxonomic scope" value="Bacteria"/>
</dbReference>
<dbReference type="AlphaFoldDB" id="B4W526"/>
<evidence type="ECO:0000313" key="2">
    <source>
        <dbReference type="EMBL" id="EDX70715.1"/>
    </source>
</evidence>
<keyword evidence="1" id="KW-1133">Transmembrane helix</keyword>
<dbReference type="RefSeq" id="WP_006106469.1">
    <property type="nucleotide sequence ID" value="NZ_DS989883.1"/>
</dbReference>
<dbReference type="OrthoDB" id="532748at2"/>
<evidence type="ECO:0000256" key="1">
    <source>
        <dbReference type="SAM" id="Phobius"/>
    </source>
</evidence>
<dbReference type="Proteomes" id="UP000003835">
    <property type="component" value="Unassembled WGS sequence"/>
</dbReference>
<reference evidence="2 3" key="1">
    <citation type="submission" date="2008-07" db="EMBL/GenBank/DDBJ databases">
        <authorList>
            <person name="Tandeau de Marsac N."/>
            <person name="Ferriera S."/>
            <person name="Johnson J."/>
            <person name="Kravitz S."/>
            <person name="Beeson K."/>
            <person name="Sutton G."/>
            <person name="Rogers Y.-H."/>
            <person name="Friedman R."/>
            <person name="Frazier M."/>
            <person name="Venter J.C."/>
        </authorList>
    </citation>
    <scope>NUCLEOTIDE SEQUENCE [LARGE SCALE GENOMIC DNA]</scope>
    <source>
        <strain evidence="2 3">PCC 7420</strain>
    </source>
</reference>
<keyword evidence="1" id="KW-0472">Membrane</keyword>